<dbReference type="Proteomes" id="UP000037696">
    <property type="component" value="Unassembled WGS sequence"/>
</dbReference>
<feature type="region of interest" description="Disordered" evidence="1">
    <location>
        <begin position="32"/>
        <end position="63"/>
    </location>
</feature>
<keyword evidence="3" id="KW-1185">Reference proteome</keyword>
<evidence type="ECO:0000313" key="3">
    <source>
        <dbReference type="Proteomes" id="UP000037696"/>
    </source>
</evidence>
<dbReference type="EMBL" id="LHQQ01000919">
    <property type="protein sequence ID" value="KOS36080.1"/>
    <property type="molecule type" value="Genomic_DNA"/>
</dbReference>
<dbReference type="AlphaFoldDB" id="A0A0M8NXB8"/>
<organism evidence="2 3">
    <name type="scientific">Penicillium nordicum</name>
    <dbReference type="NCBI Taxonomy" id="229535"/>
    <lineage>
        <taxon>Eukaryota</taxon>
        <taxon>Fungi</taxon>
        <taxon>Dikarya</taxon>
        <taxon>Ascomycota</taxon>
        <taxon>Pezizomycotina</taxon>
        <taxon>Eurotiomycetes</taxon>
        <taxon>Eurotiomycetidae</taxon>
        <taxon>Eurotiales</taxon>
        <taxon>Aspergillaceae</taxon>
        <taxon>Penicillium</taxon>
    </lineage>
</organism>
<feature type="non-terminal residue" evidence="2">
    <location>
        <position position="63"/>
    </location>
</feature>
<evidence type="ECO:0000313" key="2">
    <source>
        <dbReference type="EMBL" id="KOS36080.1"/>
    </source>
</evidence>
<sequence length="63" mass="6832">MNDLDPPSKPRRSTTLTSLTVAGFAASGQSADWLQPLRIPPSKNDIPQSDRGGLRLQDNRQTG</sequence>
<reference evidence="2 3" key="1">
    <citation type="submission" date="2015-08" db="EMBL/GenBank/DDBJ databases">
        <title>Genome sequencing of Penicillium nordicum.</title>
        <authorList>
            <person name="Nguyen H.D."/>
            <person name="Seifert K.A."/>
        </authorList>
    </citation>
    <scope>NUCLEOTIDE SEQUENCE [LARGE SCALE GENOMIC DNA]</scope>
    <source>
        <strain evidence="2 3">DAOMC 185683</strain>
    </source>
</reference>
<protein>
    <submittedName>
        <fullName evidence="2">Uncharacterized protein</fullName>
    </submittedName>
</protein>
<comment type="caution">
    <text evidence="2">The sequence shown here is derived from an EMBL/GenBank/DDBJ whole genome shotgun (WGS) entry which is preliminary data.</text>
</comment>
<gene>
    <name evidence="2" type="ORF">ACN38_g13236</name>
</gene>
<evidence type="ECO:0000256" key="1">
    <source>
        <dbReference type="SAM" id="MobiDB-lite"/>
    </source>
</evidence>
<dbReference type="OrthoDB" id="4369739at2759"/>
<name>A0A0M8NXB8_9EURO</name>
<proteinExistence type="predicted"/>
<accession>A0A0M8NXB8</accession>